<evidence type="ECO:0000313" key="1">
    <source>
        <dbReference type="EMBL" id="KAH7924586.1"/>
    </source>
</evidence>
<dbReference type="Proteomes" id="UP000790709">
    <property type="component" value="Unassembled WGS sequence"/>
</dbReference>
<organism evidence="1 2">
    <name type="scientific">Leucogyrophana mollusca</name>
    <dbReference type="NCBI Taxonomy" id="85980"/>
    <lineage>
        <taxon>Eukaryota</taxon>
        <taxon>Fungi</taxon>
        <taxon>Dikarya</taxon>
        <taxon>Basidiomycota</taxon>
        <taxon>Agaricomycotina</taxon>
        <taxon>Agaricomycetes</taxon>
        <taxon>Agaricomycetidae</taxon>
        <taxon>Boletales</taxon>
        <taxon>Boletales incertae sedis</taxon>
        <taxon>Leucogyrophana</taxon>
    </lineage>
</organism>
<accession>A0ACB8BH92</accession>
<proteinExistence type="predicted"/>
<gene>
    <name evidence="1" type="ORF">BV22DRAFT_1013033</name>
</gene>
<evidence type="ECO:0000313" key="2">
    <source>
        <dbReference type="Proteomes" id="UP000790709"/>
    </source>
</evidence>
<name>A0ACB8BH92_9AGAM</name>
<protein>
    <submittedName>
        <fullName evidence="1">Uncharacterized protein</fullName>
    </submittedName>
</protein>
<dbReference type="EMBL" id="MU266421">
    <property type="protein sequence ID" value="KAH7924586.1"/>
    <property type="molecule type" value="Genomic_DNA"/>
</dbReference>
<reference evidence="1" key="1">
    <citation type="journal article" date="2021" name="New Phytol.">
        <title>Evolutionary innovations through gain and loss of genes in the ectomycorrhizal Boletales.</title>
        <authorList>
            <person name="Wu G."/>
            <person name="Miyauchi S."/>
            <person name="Morin E."/>
            <person name="Kuo A."/>
            <person name="Drula E."/>
            <person name="Varga T."/>
            <person name="Kohler A."/>
            <person name="Feng B."/>
            <person name="Cao Y."/>
            <person name="Lipzen A."/>
            <person name="Daum C."/>
            <person name="Hundley H."/>
            <person name="Pangilinan J."/>
            <person name="Johnson J."/>
            <person name="Barry K."/>
            <person name="LaButti K."/>
            <person name="Ng V."/>
            <person name="Ahrendt S."/>
            <person name="Min B."/>
            <person name="Choi I.G."/>
            <person name="Park H."/>
            <person name="Plett J.M."/>
            <person name="Magnuson J."/>
            <person name="Spatafora J.W."/>
            <person name="Nagy L.G."/>
            <person name="Henrissat B."/>
            <person name="Grigoriev I.V."/>
            <person name="Yang Z.L."/>
            <person name="Xu J."/>
            <person name="Martin F.M."/>
        </authorList>
    </citation>
    <scope>NUCLEOTIDE SEQUENCE</scope>
    <source>
        <strain evidence="1">KUC20120723A-06</strain>
    </source>
</reference>
<sequence length="192" mass="21601">MVATGEKRKKPPTFQHLPINRAKKLKQTWVEAKKIKSQWRAQKKREGLPIRKHVTPSGEAEVSGAQDASLERNVSPAHSNHKPEKQERKQNSAPPKSSRRQRSSEREPSSSGDVSLRKLSRQAYSRNSLHTQKSNPLHRRRESGGTHGGSSHHDQGGKAVAAVSRDRGRGKGQPDMKLRMTAMLEKIKRDFT</sequence>
<comment type="caution">
    <text evidence="1">The sequence shown here is derived from an EMBL/GenBank/DDBJ whole genome shotgun (WGS) entry which is preliminary data.</text>
</comment>
<keyword evidence="2" id="KW-1185">Reference proteome</keyword>